<dbReference type="PROSITE" id="PS50011">
    <property type="entry name" value="PROTEIN_KINASE_DOM"/>
    <property type="match status" value="1"/>
</dbReference>
<dbReference type="InterPro" id="IPR001680">
    <property type="entry name" value="WD40_rpt"/>
</dbReference>
<dbReference type="RefSeq" id="XP_044453844.1">
    <property type="nucleotide sequence ID" value="XM_044597909.1"/>
</dbReference>
<dbReference type="AlphaFoldDB" id="A0A3B6B6F7"/>
<evidence type="ECO:0000256" key="6">
    <source>
        <dbReference type="PROSITE-ProRule" id="PRU10141"/>
    </source>
</evidence>
<accession>A0A3B6B6F7</accession>
<dbReference type="GO" id="GO:0006891">
    <property type="term" value="P:intra-Golgi vesicle-mediated transport"/>
    <property type="evidence" value="ECO:0000318"/>
    <property type="project" value="GO_Central"/>
</dbReference>
<dbReference type="STRING" id="4565.A0A3B6B6F7"/>
<dbReference type="GO" id="GO:0006890">
    <property type="term" value="P:retrograde vesicle-mediated transport, Golgi to endoplasmic reticulum"/>
    <property type="evidence" value="ECO:0000318"/>
    <property type="project" value="GO_Central"/>
</dbReference>
<dbReference type="GeneID" id="123186116"/>
<dbReference type="PROSITE" id="PS50082">
    <property type="entry name" value="WD_REPEATS_2"/>
    <property type="match status" value="2"/>
</dbReference>
<dbReference type="OMA" id="CISTECE"/>
<dbReference type="SUPFAM" id="SSF50978">
    <property type="entry name" value="WD40 repeat-like"/>
    <property type="match status" value="1"/>
</dbReference>
<dbReference type="SMART" id="SM00220">
    <property type="entry name" value="S_TKc"/>
    <property type="match status" value="1"/>
</dbReference>
<dbReference type="SUPFAM" id="SSF56112">
    <property type="entry name" value="Protein kinase-like (PK-like)"/>
    <property type="match status" value="1"/>
</dbReference>
<feature type="binding site" evidence="6">
    <location>
        <position position="72"/>
    </location>
    <ligand>
        <name>ATP</name>
        <dbReference type="ChEBI" id="CHEBI:30616"/>
    </ligand>
</feature>
<keyword evidence="4 6" id="KW-0067">ATP-binding</keyword>
<dbReference type="InterPro" id="IPR000719">
    <property type="entry name" value="Prot_kinase_dom"/>
</dbReference>
<name>A0A3B6B6F7_WHEAT</name>
<dbReference type="Gene3D" id="2.130.10.10">
    <property type="entry name" value="YVTN repeat-like/Quinoprotein amine dehydrogenase"/>
    <property type="match status" value="1"/>
</dbReference>
<reference evidence="9" key="2">
    <citation type="submission" date="2018-10" db="UniProtKB">
        <authorList>
            <consortium name="EnsemblPlants"/>
        </authorList>
    </citation>
    <scope>IDENTIFICATION</scope>
</reference>
<dbReference type="GO" id="GO:0006886">
    <property type="term" value="P:intracellular protein transport"/>
    <property type="evidence" value="ECO:0000318"/>
    <property type="project" value="GO_Central"/>
</dbReference>
<dbReference type="PANTHER" id="PTHR45707:SF76">
    <property type="entry name" value="PROTEIN KINASE DOMAIN-CONTAINING PROTEIN"/>
    <property type="match status" value="1"/>
</dbReference>
<dbReference type="InterPro" id="IPR011009">
    <property type="entry name" value="Kinase-like_dom_sf"/>
</dbReference>
<proteinExistence type="predicted"/>
<reference evidence="9" key="1">
    <citation type="submission" date="2018-08" db="EMBL/GenBank/DDBJ databases">
        <authorList>
            <person name="Rossello M."/>
        </authorList>
    </citation>
    <scope>NUCLEOTIDE SEQUENCE [LARGE SCALE GENOMIC DNA]</scope>
    <source>
        <strain evidence="9">cv. Chinese Spring</strain>
    </source>
</reference>
<dbReference type="PROSITE" id="PS00108">
    <property type="entry name" value="PROTEIN_KINASE_ST"/>
    <property type="match status" value="1"/>
</dbReference>
<dbReference type="Gene3D" id="1.10.510.10">
    <property type="entry name" value="Transferase(Phosphotransferase) domain 1"/>
    <property type="match status" value="1"/>
</dbReference>
<dbReference type="GO" id="GO:0004672">
    <property type="term" value="F:protein kinase activity"/>
    <property type="evidence" value="ECO:0007669"/>
    <property type="project" value="InterPro"/>
</dbReference>
<dbReference type="InterPro" id="IPR036322">
    <property type="entry name" value="WD40_repeat_dom_sf"/>
</dbReference>
<protein>
    <recommendedName>
        <fullName evidence="8">Protein kinase domain-containing protein</fullName>
    </recommendedName>
</protein>
<evidence type="ECO:0000313" key="9">
    <source>
        <dbReference type="EnsemblPlants" id="TraesCS2A02G465900.1"/>
    </source>
</evidence>
<dbReference type="OrthoDB" id="624649at2759"/>
<dbReference type="EnsemblPlants" id="TraesCS2A02G465900.1">
    <property type="protein sequence ID" value="TraesCS2A02G465900.1"/>
    <property type="gene ID" value="TraesCS2A02G465900"/>
</dbReference>
<organism evidence="9">
    <name type="scientific">Triticum aestivum</name>
    <name type="common">Wheat</name>
    <dbReference type="NCBI Taxonomy" id="4565"/>
    <lineage>
        <taxon>Eukaryota</taxon>
        <taxon>Viridiplantae</taxon>
        <taxon>Streptophyta</taxon>
        <taxon>Embryophyta</taxon>
        <taxon>Tracheophyta</taxon>
        <taxon>Spermatophyta</taxon>
        <taxon>Magnoliopsida</taxon>
        <taxon>Liliopsida</taxon>
        <taxon>Poales</taxon>
        <taxon>Poaceae</taxon>
        <taxon>BOP clade</taxon>
        <taxon>Pooideae</taxon>
        <taxon>Triticodae</taxon>
        <taxon>Triticeae</taxon>
        <taxon>Triticinae</taxon>
        <taxon>Triticum</taxon>
    </lineage>
</organism>
<feature type="repeat" description="WD" evidence="5">
    <location>
        <begin position="610"/>
        <end position="636"/>
    </location>
</feature>
<evidence type="ECO:0000256" key="5">
    <source>
        <dbReference type="PROSITE-ProRule" id="PRU00221"/>
    </source>
</evidence>
<keyword evidence="2 6" id="KW-0547">Nucleotide-binding</keyword>
<evidence type="ECO:0000256" key="4">
    <source>
        <dbReference type="ARBA" id="ARBA00022840"/>
    </source>
</evidence>
<dbReference type="FunFam" id="1.10.510.10:FF:000625">
    <property type="entry name" value="Cysteine-rich receptor-like protein kinase 6"/>
    <property type="match status" value="1"/>
</dbReference>
<evidence type="ECO:0000256" key="2">
    <source>
        <dbReference type="ARBA" id="ARBA00022741"/>
    </source>
</evidence>
<keyword evidence="5" id="KW-0853">WD repeat</keyword>
<dbReference type="Pfam" id="PF00069">
    <property type="entry name" value="Pkinase"/>
    <property type="match status" value="1"/>
</dbReference>
<dbReference type="InterPro" id="IPR015943">
    <property type="entry name" value="WD40/YVTN_repeat-like_dom_sf"/>
</dbReference>
<dbReference type="Gramene" id="TraesCS2A03G1096700.1">
    <property type="protein sequence ID" value="TraesCS2A03G1096700.1.CDS"/>
    <property type="gene ID" value="TraesCS2A03G1096700"/>
</dbReference>
<feature type="repeat" description="WD" evidence="5">
    <location>
        <begin position="558"/>
        <end position="589"/>
    </location>
</feature>
<feature type="domain" description="Protein kinase" evidence="8">
    <location>
        <begin position="44"/>
        <end position="330"/>
    </location>
</feature>
<evidence type="ECO:0000256" key="3">
    <source>
        <dbReference type="ARBA" id="ARBA00022777"/>
    </source>
</evidence>
<dbReference type="Pfam" id="PF00400">
    <property type="entry name" value="WD40"/>
    <property type="match status" value="3"/>
</dbReference>
<dbReference type="SMART" id="SM00320">
    <property type="entry name" value="WD40"/>
    <property type="match status" value="5"/>
</dbReference>
<evidence type="ECO:0000259" key="8">
    <source>
        <dbReference type="PROSITE" id="PS50011"/>
    </source>
</evidence>
<sequence length="718" mass="81212">MDQVFSIDTGRGQQGEKKRKNMCSASVSPKLMSFYLLENITNGFSEDRKLGAGSYGKVYMGEYEDGEAIAVKLLHYTPGLDDEQFEKEYRNLASLQHNNIVRLLGYAHETQRECLPYNGKMVFAEMTKRALCFEYMPNGSLDKFLSDESSGLDWCTRYSIIKGICEGIQYLHGELDSPMYHLDLKPANVLLDENMVPKVADFGLSRLFGGELTQMTKSAIGTPGYVPPEYIDAAIISIKFDIFSLGVVIIKIMTGPTGYFRTAEMSCEQFIELVHENWNNRLHTTSLYKSYSEQAKRCIEIALRCVDADRHKRPSMGVIMDQLNETETAIQLLEVSWNDTGSYEMCHCISTECELMDISLKKCVSHPMHVTDNRGEVHEVTVTTAYDPASETETFEPIRPRIKMIDMRWHKSGFINVMDVHPAKPWILLGHISGKVSLWNHRTQENVMKWDASEDGNKGYPISAVKFIARMNWFVIGTAIIGLIQVYSCNKVLGILNQFTAGYGRVNSLAVHPSQPLVLSACGRQIKLWNWEAGWACIRTFAEAHSGDVLHQYIGAEFNPQGTGDTFASASWDGTVQIWSIYSDTPISTLKSDYKQRLLQSVDYFIARGDRQYIVAGYWDGTAHIWDLQSNKCIRRIKGLQTWDNNIAVAVVGRPQGHQILVTVSKDNVVSFCDSTTHRYENKVHFTNKPIRRFGYINSTKSLVIGYIDGLAIIETMK</sequence>
<dbReference type="GO" id="GO:0005524">
    <property type="term" value="F:ATP binding"/>
    <property type="evidence" value="ECO:0007669"/>
    <property type="project" value="UniProtKB-UniRule"/>
</dbReference>
<dbReference type="InterPro" id="IPR017441">
    <property type="entry name" value="Protein_kinase_ATP_BS"/>
</dbReference>
<evidence type="ECO:0000313" key="10">
    <source>
        <dbReference type="Proteomes" id="UP000019116"/>
    </source>
</evidence>
<dbReference type="Gramene" id="TraesPARA_EIv1.0_0356560.1">
    <property type="protein sequence ID" value="TraesPARA_EIv1.0_0356560.1.CDS"/>
    <property type="gene ID" value="TraesPARA_EIv1.0_0356560"/>
</dbReference>
<dbReference type="GO" id="GO:0006888">
    <property type="term" value="P:endoplasmic reticulum to Golgi vesicle-mediated transport"/>
    <property type="evidence" value="ECO:0000318"/>
    <property type="project" value="GO_Central"/>
</dbReference>
<dbReference type="Proteomes" id="UP000019116">
    <property type="component" value="Chromosome 2A"/>
</dbReference>
<dbReference type="Gramene" id="TraesNOR2A03G00787590.1">
    <property type="protein sequence ID" value="TraesNOR2A03G00787590.1"/>
    <property type="gene ID" value="TraesNOR2A03G00787590"/>
</dbReference>
<dbReference type="PANTHER" id="PTHR45707">
    <property type="entry name" value="C2 CALCIUM/LIPID-BINDING PLANT PHOSPHORIBOSYLTRANSFERASE FAMILY PROTEIN"/>
    <property type="match status" value="1"/>
</dbReference>
<gene>
    <name evidence="9" type="primary">LOC123186116</name>
</gene>
<dbReference type="GO" id="GO:0030126">
    <property type="term" value="C:COPI vesicle coat"/>
    <property type="evidence" value="ECO:0000318"/>
    <property type="project" value="GO_Central"/>
</dbReference>
<feature type="region of interest" description="Disordered" evidence="7">
    <location>
        <begin position="1"/>
        <end position="21"/>
    </location>
</feature>
<evidence type="ECO:0000256" key="7">
    <source>
        <dbReference type="SAM" id="MobiDB-lite"/>
    </source>
</evidence>
<dbReference type="SMR" id="A0A3B6B6F7"/>
<keyword evidence="1" id="KW-0808">Transferase</keyword>
<dbReference type="Gramene" id="TraesLAC2A03G00781380.1">
    <property type="protein sequence ID" value="TraesLAC2A03G00781380.1"/>
    <property type="gene ID" value="TraesLAC2A03G00781380"/>
</dbReference>
<dbReference type="Gramene" id="TraesCS2A02G465900.1">
    <property type="protein sequence ID" value="TraesCS2A02G465900.1"/>
    <property type="gene ID" value="TraesCS2A02G465900"/>
</dbReference>
<dbReference type="PROSITE" id="PS00107">
    <property type="entry name" value="PROTEIN_KINASE_ATP"/>
    <property type="match status" value="1"/>
</dbReference>
<dbReference type="Gene3D" id="3.30.200.20">
    <property type="entry name" value="Phosphorylase Kinase, domain 1"/>
    <property type="match status" value="1"/>
</dbReference>
<dbReference type="InterPro" id="IPR008271">
    <property type="entry name" value="Ser/Thr_kinase_AS"/>
</dbReference>
<evidence type="ECO:0000256" key="1">
    <source>
        <dbReference type="ARBA" id="ARBA00022679"/>
    </source>
</evidence>
<keyword evidence="3" id="KW-0418">Kinase</keyword>
<keyword evidence="10" id="KW-1185">Reference proteome</keyword>